<name>A0ABP8H3C9_9BACT</name>
<dbReference type="EMBL" id="BAABGY010000007">
    <property type="protein sequence ID" value="GAA4333586.1"/>
    <property type="molecule type" value="Genomic_DNA"/>
</dbReference>
<evidence type="ECO:0000313" key="1">
    <source>
        <dbReference type="EMBL" id="GAA4333586.1"/>
    </source>
</evidence>
<organism evidence="1 2">
    <name type="scientific">Flaviaesturariibacter amylovorans</name>
    <dbReference type="NCBI Taxonomy" id="1084520"/>
    <lineage>
        <taxon>Bacteria</taxon>
        <taxon>Pseudomonadati</taxon>
        <taxon>Bacteroidota</taxon>
        <taxon>Chitinophagia</taxon>
        <taxon>Chitinophagales</taxon>
        <taxon>Chitinophagaceae</taxon>
        <taxon>Flaviaestuariibacter</taxon>
    </lineage>
</organism>
<dbReference type="Proteomes" id="UP001501725">
    <property type="component" value="Unassembled WGS sequence"/>
</dbReference>
<keyword evidence="2" id="KW-1185">Reference proteome</keyword>
<reference evidence="2" key="1">
    <citation type="journal article" date="2019" name="Int. J. Syst. Evol. Microbiol.">
        <title>The Global Catalogue of Microorganisms (GCM) 10K type strain sequencing project: providing services to taxonomists for standard genome sequencing and annotation.</title>
        <authorList>
            <consortium name="The Broad Institute Genomics Platform"/>
            <consortium name="The Broad Institute Genome Sequencing Center for Infectious Disease"/>
            <person name="Wu L."/>
            <person name="Ma J."/>
        </authorList>
    </citation>
    <scope>NUCLEOTIDE SEQUENCE [LARGE SCALE GENOMIC DNA]</scope>
    <source>
        <strain evidence="2">JCM 17919</strain>
    </source>
</reference>
<accession>A0ABP8H3C9</accession>
<comment type="caution">
    <text evidence="1">The sequence shown here is derived from an EMBL/GenBank/DDBJ whole genome shotgun (WGS) entry which is preliminary data.</text>
</comment>
<protein>
    <submittedName>
        <fullName evidence="1">Uncharacterized protein</fullName>
    </submittedName>
</protein>
<evidence type="ECO:0000313" key="2">
    <source>
        <dbReference type="Proteomes" id="UP001501725"/>
    </source>
</evidence>
<sequence length="223" mass="25023">MSLLADACAGTTKRKITDRVDAYSWIHRFATAELDGEYILGKDVSQVALNYERLITISIKVLDTDALPISTLVAMRRREAKERTHDYRVFRINYLKKVDEYVEKLTGSENSESDIKEIQRQFEKDMDSELKSLRRELAITKDKLILSKEVAVACAAAKGAFSAPISGITDLSTIFGAIGIGALVRIGKEYKNSRGKALEKSPMAWLYLSSIRANGFDPRRIII</sequence>
<proteinExistence type="predicted"/>
<gene>
    <name evidence="1" type="ORF">GCM10023184_26850</name>
</gene>